<dbReference type="InterPro" id="IPR009781">
    <property type="entry name" value="DUF1345"/>
</dbReference>
<feature type="transmembrane region" description="Helical" evidence="1">
    <location>
        <begin position="35"/>
        <end position="53"/>
    </location>
</feature>
<feature type="transmembrane region" description="Helical" evidence="1">
    <location>
        <begin position="179"/>
        <end position="202"/>
    </location>
</feature>
<comment type="caution">
    <text evidence="2">The sequence shown here is derived from an EMBL/GenBank/DDBJ whole genome shotgun (WGS) entry which is preliminary data.</text>
</comment>
<protein>
    <submittedName>
        <fullName evidence="2">DUF1345 domain-containing protein</fullName>
    </submittedName>
</protein>
<evidence type="ECO:0000313" key="3">
    <source>
        <dbReference type="Proteomes" id="UP000317894"/>
    </source>
</evidence>
<proteinExistence type="predicted"/>
<keyword evidence="1" id="KW-0812">Transmembrane</keyword>
<feature type="transmembrane region" description="Helical" evidence="1">
    <location>
        <begin position="73"/>
        <end position="92"/>
    </location>
</feature>
<dbReference type="Pfam" id="PF07077">
    <property type="entry name" value="DUF1345"/>
    <property type="match status" value="1"/>
</dbReference>
<organism evidence="2 3">
    <name type="scientific">Glacieibacterium frigidum</name>
    <dbReference type="NCBI Taxonomy" id="2593303"/>
    <lineage>
        <taxon>Bacteria</taxon>
        <taxon>Pseudomonadati</taxon>
        <taxon>Pseudomonadota</taxon>
        <taxon>Alphaproteobacteria</taxon>
        <taxon>Sphingomonadales</taxon>
        <taxon>Sphingosinicellaceae</taxon>
        <taxon>Glacieibacterium</taxon>
    </lineage>
</organism>
<name>A0A552UID4_9SPHN</name>
<evidence type="ECO:0000256" key="1">
    <source>
        <dbReference type="SAM" id="Phobius"/>
    </source>
</evidence>
<feature type="transmembrane region" description="Helical" evidence="1">
    <location>
        <begin position="112"/>
        <end position="130"/>
    </location>
</feature>
<accession>A0A552UID4</accession>
<keyword evidence="1" id="KW-0472">Membrane</keyword>
<dbReference type="EMBL" id="VJWA01000001">
    <property type="protein sequence ID" value="TRW17951.1"/>
    <property type="molecule type" value="Genomic_DNA"/>
</dbReference>
<sequence length="207" mass="22223">MNLARRYARFVLFFAVFAAATAALALRVDLVPAILGGFDIAVAAFLIAFAWSLGGEAAEGMRRRAAENEPDHLVLLLIAAVVVAVVVVAVGFELTTPGGGNLALSGGTLFAAWLFGNLLFAFHYAHAYYLSDGKRDRGGLDFPGDADPTYWDFAYFAFVLGMTFQVSDVSITARGLRRVALIHSLIAFWFNLAVIALTVSLVGETLK</sequence>
<dbReference type="Proteomes" id="UP000317894">
    <property type="component" value="Unassembled WGS sequence"/>
</dbReference>
<dbReference type="RefSeq" id="WP_144236645.1">
    <property type="nucleotide sequence ID" value="NZ_VJWA01000001.1"/>
</dbReference>
<keyword evidence="3" id="KW-1185">Reference proteome</keyword>
<reference evidence="2 3" key="1">
    <citation type="submission" date="2019-07" db="EMBL/GenBank/DDBJ databases">
        <title>Novel species isolated from glacier.</title>
        <authorList>
            <person name="Liu Q."/>
            <person name="Xin Y.-H."/>
        </authorList>
    </citation>
    <scope>NUCLEOTIDE SEQUENCE [LARGE SCALE GENOMIC DNA]</scope>
    <source>
        <strain evidence="2 3">LB1R16</strain>
    </source>
</reference>
<evidence type="ECO:0000313" key="2">
    <source>
        <dbReference type="EMBL" id="TRW17951.1"/>
    </source>
</evidence>
<dbReference type="OrthoDB" id="64737at2"/>
<keyword evidence="1" id="KW-1133">Transmembrane helix</keyword>
<dbReference type="AlphaFoldDB" id="A0A552UID4"/>
<gene>
    <name evidence="2" type="ORF">FMM06_07465</name>
</gene>